<organism evidence="2 3">
    <name type="scientific">Salipaludibacillus aurantiacus</name>
    <dbReference type="NCBI Taxonomy" id="1601833"/>
    <lineage>
        <taxon>Bacteria</taxon>
        <taxon>Bacillati</taxon>
        <taxon>Bacillota</taxon>
        <taxon>Bacilli</taxon>
        <taxon>Bacillales</taxon>
        <taxon>Bacillaceae</taxon>
    </lineage>
</organism>
<evidence type="ECO:0000256" key="1">
    <source>
        <dbReference type="SAM" id="Phobius"/>
    </source>
</evidence>
<feature type="transmembrane region" description="Helical" evidence="1">
    <location>
        <begin position="38"/>
        <end position="56"/>
    </location>
</feature>
<proteinExistence type="predicted"/>
<gene>
    <name evidence="2" type="ORF">SAMN05518684_10277</name>
</gene>
<protein>
    <submittedName>
        <fullName evidence="2">Uncharacterized protein</fullName>
    </submittedName>
</protein>
<evidence type="ECO:0000313" key="2">
    <source>
        <dbReference type="EMBL" id="SER56513.1"/>
    </source>
</evidence>
<keyword evidence="1" id="KW-1133">Transmembrane helix</keyword>
<accession>A0A1H9Q9I9</accession>
<dbReference type="RefSeq" id="WP_093047419.1">
    <property type="nucleotide sequence ID" value="NZ_FOGT01000002.1"/>
</dbReference>
<reference evidence="3" key="1">
    <citation type="submission" date="2016-10" db="EMBL/GenBank/DDBJ databases">
        <authorList>
            <person name="Varghese N."/>
            <person name="Submissions S."/>
        </authorList>
    </citation>
    <scope>NUCLEOTIDE SEQUENCE [LARGE SCALE GENOMIC DNA]</scope>
    <source>
        <strain evidence="3">S9</strain>
    </source>
</reference>
<dbReference type="AlphaFoldDB" id="A0A1H9Q9I9"/>
<sequence>MSDLTKVILTLTGSFLVFGFGVFRIVTELLASTPLVVAWIFAVTGLIGVIANGIMLRKLKTN</sequence>
<name>A0A1H9Q9I9_9BACI</name>
<feature type="transmembrane region" description="Helical" evidence="1">
    <location>
        <begin position="7"/>
        <end position="26"/>
    </location>
</feature>
<dbReference type="EMBL" id="FOGT01000002">
    <property type="protein sequence ID" value="SER56513.1"/>
    <property type="molecule type" value="Genomic_DNA"/>
</dbReference>
<dbReference type="OrthoDB" id="2971456at2"/>
<keyword evidence="3" id="KW-1185">Reference proteome</keyword>
<dbReference type="Proteomes" id="UP000198571">
    <property type="component" value="Unassembled WGS sequence"/>
</dbReference>
<evidence type="ECO:0000313" key="3">
    <source>
        <dbReference type="Proteomes" id="UP000198571"/>
    </source>
</evidence>
<keyword evidence="1" id="KW-0472">Membrane</keyword>
<keyword evidence="1" id="KW-0812">Transmembrane</keyword>